<dbReference type="OrthoDB" id="9804006at2"/>
<evidence type="ECO:0000313" key="9">
    <source>
        <dbReference type="Proteomes" id="UP000320776"/>
    </source>
</evidence>
<dbReference type="AlphaFoldDB" id="A0A517DT42"/>
<dbReference type="RefSeq" id="WP_144350125.1">
    <property type="nucleotide sequence ID" value="NZ_CP036259.1"/>
</dbReference>
<dbReference type="GO" id="GO:0005737">
    <property type="term" value="C:cytoplasm"/>
    <property type="evidence" value="ECO:0007669"/>
    <property type="project" value="UniProtKB-SubCell"/>
</dbReference>
<feature type="coiled-coil region" evidence="6">
    <location>
        <begin position="140"/>
        <end position="167"/>
    </location>
</feature>
<comment type="subcellular location">
    <subcellularLocation>
        <location evidence="1 5">Cytoplasm</location>
    </subcellularLocation>
</comment>
<evidence type="ECO:0000313" key="8">
    <source>
        <dbReference type="EMBL" id="QDR80525.1"/>
    </source>
</evidence>
<dbReference type="InterPro" id="IPR023584">
    <property type="entry name" value="Ribosome_recyc_fac_dom"/>
</dbReference>
<evidence type="ECO:0000256" key="2">
    <source>
        <dbReference type="ARBA" id="ARBA00005912"/>
    </source>
</evidence>
<sequence>MIVKEIYAAHEDKMKKALENLRREYGSLRAGRATPSLLEKVLVDYYGTPTPVNQVANISVPEPRMIIIQPWEKTMINAIDKAIQKSDLGLMPNSDGVVIRLSIPQLTQERRTEIVKVIHKKAEEARVAIRNLRRDANEGIKKSEKDKSVSEDEVKKAQDDIQKLTDKYIKEVELIMSAKEKEIMEV</sequence>
<dbReference type="Pfam" id="PF01765">
    <property type="entry name" value="RRF"/>
    <property type="match status" value="1"/>
</dbReference>
<dbReference type="PANTHER" id="PTHR20982:SF3">
    <property type="entry name" value="MITOCHONDRIAL RIBOSOME RECYCLING FACTOR PSEUDO 1"/>
    <property type="match status" value="1"/>
</dbReference>
<dbReference type="InterPro" id="IPR002661">
    <property type="entry name" value="Ribosome_recyc_fac"/>
</dbReference>
<evidence type="ECO:0000256" key="1">
    <source>
        <dbReference type="ARBA" id="ARBA00004496"/>
    </source>
</evidence>
<dbReference type="GO" id="GO:0006415">
    <property type="term" value="P:translational termination"/>
    <property type="evidence" value="ECO:0007669"/>
    <property type="project" value="UniProtKB-UniRule"/>
</dbReference>
<dbReference type="FunFam" id="3.30.1360.40:FF:000001">
    <property type="entry name" value="Ribosome-recycling factor"/>
    <property type="match status" value="1"/>
</dbReference>
<dbReference type="CDD" id="cd00520">
    <property type="entry name" value="RRF"/>
    <property type="match status" value="1"/>
</dbReference>
<keyword evidence="6" id="KW-0175">Coiled coil</keyword>
<dbReference type="PANTHER" id="PTHR20982">
    <property type="entry name" value="RIBOSOME RECYCLING FACTOR"/>
    <property type="match status" value="1"/>
</dbReference>
<dbReference type="NCBIfam" id="TIGR00496">
    <property type="entry name" value="frr"/>
    <property type="match status" value="1"/>
</dbReference>
<dbReference type="GO" id="GO:0043023">
    <property type="term" value="F:ribosomal large subunit binding"/>
    <property type="evidence" value="ECO:0007669"/>
    <property type="project" value="TreeGrafter"/>
</dbReference>
<protein>
    <recommendedName>
        <fullName evidence="5">Ribosome-recycling factor</fullName>
        <shortName evidence="5">RRF</shortName>
    </recommendedName>
    <alternativeName>
        <fullName evidence="5">Ribosome-releasing factor</fullName>
    </alternativeName>
</protein>
<dbReference type="Gene3D" id="3.30.1360.40">
    <property type="match status" value="1"/>
</dbReference>
<gene>
    <name evidence="5 8" type="primary">frr</name>
    <name evidence="8" type="ORF">SPTER_18530</name>
</gene>
<keyword evidence="3 5" id="KW-0963">Cytoplasm</keyword>
<comment type="similarity">
    <text evidence="2 5">Belongs to the RRF family.</text>
</comment>
<dbReference type="InterPro" id="IPR036191">
    <property type="entry name" value="RRF_sf"/>
</dbReference>
<organism evidence="8 9">
    <name type="scientific">Sporomusa termitida</name>
    <dbReference type="NCBI Taxonomy" id="2377"/>
    <lineage>
        <taxon>Bacteria</taxon>
        <taxon>Bacillati</taxon>
        <taxon>Bacillota</taxon>
        <taxon>Negativicutes</taxon>
        <taxon>Selenomonadales</taxon>
        <taxon>Sporomusaceae</taxon>
        <taxon>Sporomusa</taxon>
    </lineage>
</organism>
<dbReference type="FunFam" id="1.10.132.20:FF:000001">
    <property type="entry name" value="Ribosome-recycling factor"/>
    <property type="match status" value="1"/>
</dbReference>
<dbReference type="SUPFAM" id="SSF55194">
    <property type="entry name" value="Ribosome recycling factor, RRF"/>
    <property type="match status" value="1"/>
</dbReference>
<feature type="domain" description="Ribosome recycling factor" evidence="7">
    <location>
        <begin position="21"/>
        <end position="184"/>
    </location>
</feature>
<accession>A0A517DT42</accession>
<keyword evidence="9" id="KW-1185">Reference proteome</keyword>
<reference evidence="8 9" key="1">
    <citation type="submission" date="2019-02" db="EMBL/GenBank/DDBJ databases">
        <title>Closed genome of Sporomusa termitida DSM 4440.</title>
        <authorList>
            <person name="Poehlein A."/>
            <person name="Daniel R."/>
        </authorList>
    </citation>
    <scope>NUCLEOTIDE SEQUENCE [LARGE SCALE GENOMIC DNA]</scope>
    <source>
        <strain evidence="8 9">DSM 4440</strain>
    </source>
</reference>
<evidence type="ECO:0000259" key="7">
    <source>
        <dbReference type="Pfam" id="PF01765"/>
    </source>
</evidence>
<evidence type="ECO:0000256" key="5">
    <source>
        <dbReference type="HAMAP-Rule" id="MF_00040"/>
    </source>
</evidence>
<dbReference type="EMBL" id="CP036259">
    <property type="protein sequence ID" value="QDR80525.1"/>
    <property type="molecule type" value="Genomic_DNA"/>
</dbReference>
<keyword evidence="4 5" id="KW-0648">Protein biosynthesis</keyword>
<evidence type="ECO:0000256" key="4">
    <source>
        <dbReference type="ARBA" id="ARBA00022917"/>
    </source>
</evidence>
<dbReference type="Proteomes" id="UP000320776">
    <property type="component" value="Chromosome"/>
</dbReference>
<dbReference type="HAMAP" id="MF_00040">
    <property type="entry name" value="RRF"/>
    <property type="match status" value="1"/>
</dbReference>
<comment type="function">
    <text evidence="5">Responsible for the release of ribosomes from messenger RNA at the termination of protein biosynthesis. May increase the efficiency of translation by recycling ribosomes from one round of translation to another.</text>
</comment>
<evidence type="ECO:0000256" key="3">
    <source>
        <dbReference type="ARBA" id="ARBA00022490"/>
    </source>
</evidence>
<dbReference type="Gene3D" id="1.10.132.20">
    <property type="entry name" value="Ribosome-recycling factor"/>
    <property type="match status" value="1"/>
</dbReference>
<dbReference type="KEGG" id="sted:SPTER_18530"/>
<proteinExistence type="inferred from homology"/>
<evidence type="ECO:0000256" key="6">
    <source>
        <dbReference type="SAM" id="Coils"/>
    </source>
</evidence>
<name>A0A517DT42_9FIRM</name>